<dbReference type="InterPro" id="IPR029058">
    <property type="entry name" value="AB_hydrolase_fold"/>
</dbReference>
<dbReference type="Pfam" id="PF12697">
    <property type="entry name" value="Abhydrolase_6"/>
    <property type="match status" value="1"/>
</dbReference>
<feature type="transmembrane region" description="Helical" evidence="1">
    <location>
        <begin position="16"/>
        <end position="36"/>
    </location>
</feature>
<gene>
    <name evidence="3" type="ORF">AAL_05036</name>
</gene>
<dbReference type="OrthoDB" id="408373at2759"/>
<accession>A0A168B7X9</accession>
<dbReference type="STRING" id="1081109.A0A168B7X9"/>
<keyword evidence="4" id="KW-1185">Reference proteome</keyword>
<evidence type="ECO:0000256" key="1">
    <source>
        <dbReference type="SAM" id="Phobius"/>
    </source>
</evidence>
<dbReference type="EMBL" id="AZGY01000010">
    <property type="protein sequence ID" value="KZZ94925.1"/>
    <property type="molecule type" value="Genomic_DNA"/>
</dbReference>
<keyword evidence="1" id="KW-0812">Transmembrane</keyword>
<proteinExistence type="predicted"/>
<evidence type="ECO:0000313" key="3">
    <source>
        <dbReference type="EMBL" id="KZZ94925.1"/>
    </source>
</evidence>
<comment type="caution">
    <text evidence="3">The sequence shown here is derived from an EMBL/GenBank/DDBJ whole genome shotgun (WGS) entry which is preliminary data.</text>
</comment>
<dbReference type="SUPFAM" id="SSF53474">
    <property type="entry name" value="alpha/beta-Hydrolases"/>
    <property type="match status" value="1"/>
</dbReference>
<evidence type="ECO:0000313" key="4">
    <source>
        <dbReference type="Proteomes" id="UP000078544"/>
    </source>
</evidence>
<reference evidence="3 4" key="1">
    <citation type="journal article" date="2016" name="Genome Biol. Evol.">
        <title>Divergent and convergent evolution of fungal pathogenicity.</title>
        <authorList>
            <person name="Shang Y."/>
            <person name="Xiao G."/>
            <person name="Zheng P."/>
            <person name="Cen K."/>
            <person name="Zhan S."/>
            <person name="Wang C."/>
        </authorList>
    </citation>
    <scope>NUCLEOTIDE SEQUENCE [LARGE SCALE GENOMIC DNA]</scope>
    <source>
        <strain evidence="3 4">RCEF 2490</strain>
    </source>
</reference>
<evidence type="ECO:0000259" key="2">
    <source>
        <dbReference type="Pfam" id="PF12697"/>
    </source>
</evidence>
<dbReference type="AlphaFoldDB" id="A0A168B7X9"/>
<keyword evidence="1" id="KW-0472">Membrane</keyword>
<keyword evidence="3" id="KW-0378">Hydrolase</keyword>
<feature type="domain" description="AB hydrolase-1" evidence="2">
    <location>
        <begin position="102"/>
        <end position="373"/>
    </location>
</feature>
<protein>
    <submittedName>
        <fullName evidence="3">Alpha/beta hydrolase</fullName>
    </submittedName>
</protein>
<name>A0A168B7X9_9HYPO</name>
<dbReference type="GO" id="GO:0016787">
    <property type="term" value="F:hydrolase activity"/>
    <property type="evidence" value="ECO:0007669"/>
    <property type="project" value="UniProtKB-KW"/>
</dbReference>
<dbReference type="InterPro" id="IPR000073">
    <property type="entry name" value="AB_hydrolase_1"/>
</dbReference>
<dbReference type="Proteomes" id="UP000078544">
    <property type="component" value="Unassembled WGS sequence"/>
</dbReference>
<sequence length="384" mass="41860">MLTLHAGFRAWRAPEYALLVGAACFSLYYCVLRPVVKYEHVMAPKVCRSRARDVAAAAAANMDGDTQTLPYPPDAFPGARHVETAYGGIQVFEWGPEDGEKVLLLHGLGTPCVALGDMARHLVGKGYRVMLFDLIYDDRLYTTQILLVLASSPLPWTGPAAFHILGYSLGGALVASFAAHHANLLHSATLVCPGGLVRPSHVSFKSRLLYSEAILPTWIRHLIARRQLEPKKGAPSADIPDPAADEDFDRVLIRNDNPLGPRVGDVVRWQLRSNPGFVHAYMSSIRNSPIYGQHEGALWTRLRDQLALRRTAEGTPGLASGRICLIVAERDPIVIAKEWTEDSVAVLGKDGVDIHVLPGGHEIAISKGAEVAEVAISTWQTPPR</sequence>
<keyword evidence="1" id="KW-1133">Transmembrane helix</keyword>
<organism evidence="3 4">
    <name type="scientific">Moelleriella libera RCEF 2490</name>
    <dbReference type="NCBI Taxonomy" id="1081109"/>
    <lineage>
        <taxon>Eukaryota</taxon>
        <taxon>Fungi</taxon>
        <taxon>Dikarya</taxon>
        <taxon>Ascomycota</taxon>
        <taxon>Pezizomycotina</taxon>
        <taxon>Sordariomycetes</taxon>
        <taxon>Hypocreomycetidae</taxon>
        <taxon>Hypocreales</taxon>
        <taxon>Clavicipitaceae</taxon>
        <taxon>Moelleriella</taxon>
    </lineage>
</organism>
<dbReference type="Gene3D" id="3.40.50.1820">
    <property type="entry name" value="alpha/beta hydrolase"/>
    <property type="match status" value="1"/>
</dbReference>